<evidence type="ECO:0000313" key="10">
    <source>
        <dbReference type="Proteomes" id="UP000057737"/>
    </source>
</evidence>
<dbReference type="RefSeq" id="WP_066510713.1">
    <property type="nucleotide sequence ID" value="NZ_LNCU01000089.1"/>
</dbReference>
<comment type="caution">
    <text evidence="9">The sequence shown here is derived from an EMBL/GenBank/DDBJ whole genome shotgun (WGS) entry which is preliminary data.</text>
</comment>
<dbReference type="PANTHER" id="PTHR47690">
    <property type="entry name" value="GLUCOKINASE"/>
    <property type="match status" value="1"/>
</dbReference>
<comment type="similarity">
    <text evidence="7 8">Belongs to the bacterial glucokinase family.</text>
</comment>
<proteinExistence type="inferred from homology"/>
<dbReference type="Pfam" id="PF02685">
    <property type="entry name" value="Glucokinase"/>
    <property type="match status" value="1"/>
</dbReference>
<dbReference type="FunFam" id="3.40.367.20:FF:000002">
    <property type="entry name" value="Glucokinase"/>
    <property type="match status" value="1"/>
</dbReference>
<feature type="binding site" evidence="7">
    <location>
        <begin position="7"/>
        <end position="12"/>
    </location>
    <ligand>
        <name>ATP</name>
        <dbReference type="ChEBI" id="CHEBI:30616"/>
    </ligand>
</feature>
<dbReference type="GO" id="GO:0006096">
    <property type="term" value="P:glycolytic process"/>
    <property type="evidence" value="ECO:0007669"/>
    <property type="project" value="UniProtKB-UniRule"/>
</dbReference>
<keyword evidence="5 7" id="KW-0067">ATP-binding</keyword>
<dbReference type="Gene3D" id="3.30.420.40">
    <property type="match status" value="1"/>
</dbReference>
<name>A0A109JM68_9BRAD</name>
<dbReference type="InterPro" id="IPR003836">
    <property type="entry name" value="Glucokinase"/>
</dbReference>
<comment type="catalytic activity">
    <reaction evidence="7">
        <text>D-glucose + ATP = D-glucose 6-phosphate + ADP + H(+)</text>
        <dbReference type="Rhea" id="RHEA:17825"/>
        <dbReference type="ChEBI" id="CHEBI:4167"/>
        <dbReference type="ChEBI" id="CHEBI:15378"/>
        <dbReference type="ChEBI" id="CHEBI:30616"/>
        <dbReference type="ChEBI" id="CHEBI:61548"/>
        <dbReference type="ChEBI" id="CHEBI:456216"/>
        <dbReference type="EC" id="2.7.1.2"/>
    </reaction>
</comment>
<evidence type="ECO:0000256" key="3">
    <source>
        <dbReference type="ARBA" id="ARBA00022741"/>
    </source>
</evidence>
<dbReference type="GO" id="GO:0005536">
    <property type="term" value="F:D-glucose binding"/>
    <property type="evidence" value="ECO:0007669"/>
    <property type="project" value="InterPro"/>
</dbReference>
<dbReference type="AlphaFoldDB" id="A0A109JM68"/>
<reference evidence="9 10" key="1">
    <citation type="submission" date="2015-11" db="EMBL/GenBank/DDBJ databases">
        <title>Draft Genome Sequence of the Strain BR 10303 (Bradyrhizobium sp.) isolated from nodules of Centrolobium paraense.</title>
        <authorList>
            <person name="Zelli J.E."/>
            <person name="Simoes-Araujo J.L."/>
            <person name="Barauna A.C."/>
            <person name="Silva K."/>
        </authorList>
    </citation>
    <scope>NUCLEOTIDE SEQUENCE [LARGE SCALE GENOMIC DNA]</scope>
    <source>
        <strain evidence="9 10">BR 10303</strain>
    </source>
</reference>
<evidence type="ECO:0000256" key="1">
    <source>
        <dbReference type="ARBA" id="ARBA00022490"/>
    </source>
</evidence>
<dbReference type="NCBIfam" id="TIGR00749">
    <property type="entry name" value="glk"/>
    <property type="match status" value="1"/>
</dbReference>
<gene>
    <name evidence="7" type="primary">glk</name>
    <name evidence="9" type="ORF">AS156_12410</name>
</gene>
<keyword evidence="2 7" id="KW-0808">Transferase</keyword>
<dbReference type="CDD" id="cd24008">
    <property type="entry name" value="ASKHA_NBD_GLK"/>
    <property type="match status" value="1"/>
</dbReference>
<sequence>MDQALLADIGGTNARFALLDRGTVGPITHMKVADHETPADAMAAFLDQQGARASTGFAIIDVAGPIENNRVTLTNSRWTFDAAELQRQFGFQAVHLLNDFEAMAWSLPALTAHDLVKLGGQDPVAGGPMLVVGPGTGFGASCLVPRGPSSLAIITEAGHATLPATSDREEQVIARMRSQFGHVSIERALSGSGMENLYRAINAIDSAGAPVRDAASIVHAAASGRCETSRATLDMFCCFLGNVCGNLTLTFSASGGLYLAGGIVPRFVDYLARSDFRSRFEGKGRFGAYLRKVPVNIIVTPDTAFAGLKTFFDMNVVTSDRPIAPGQ</sequence>
<keyword evidence="4 7" id="KW-0418">Kinase</keyword>
<dbReference type="HAMAP" id="MF_00524">
    <property type="entry name" value="Glucokinase"/>
    <property type="match status" value="1"/>
</dbReference>
<dbReference type="InterPro" id="IPR050201">
    <property type="entry name" value="Bacterial_glucokinase"/>
</dbReference>
<dbReference type="GO" id="GO:0004340">
    <property type="term" value="F:glucokinase activity"/>
    <property type="evidence" value="ECO:0007669"/>
    <property type="project" value="UniProtKB-UniRule"/>
</dbReference>
<dbReference type="PANTHER" id="PTHR47690:SF1">
    <property type="entry name" value="GLUCOKINASE"/>
    <property type="match status" value="1"/>
</dbReference>
<evidence type="ECO:0000256" key="8">
    <source>
        <dbReference type="RuleBase" id="RU004046"/>
    </source>
</evidence>
<keyword evidence="3 7" id="KW-0547">Nucleotide-binding</keyword>
<dbReference type="Gene3D" id="3.40.367.20">
    <property type="match status" value="1"/>
</dbReference>
<comment type="subcellular location">
    <subcellularLocation>
        <location evidence="7">Cytoplasm</location>
    </subcellularLocation>
</comment>
<keyword evidence="10" id="KW-1185">Reference proteome</keyword>
<dbReference type="EC" id="2.7.1.2" evidence="7"/>
<dbReference type="OrthoDB" id="9800595at2"/>
<dbReference type="Proteomes" id="UP000057737">
    <property type="component" value="Unassembled WGS sequence"/>
</dbReference>
<dbReference type="InterPro" id="IPR043129">
    <property type="entry name" value="ATPase_NBD"/>
</dbReference>
<dbReference type="EMBL" id="LNCU01000089">
    <property type="protein sequence ID" value="KWV51385.1"/>
    <property type="molecule type" value="Genomic_DNA"/>
</dbReference>
<evidence type="ECO:0000256" key="6">
    <source>
        <dbReference type="ARBA" id="ARBA00023152"/>
    </source>
</evidence>
<dbReference type="GO" id="GO:0005524">
    <property type="term" value="F:ATP binding"/>
    <property type="evidence" value="ECO:0007669"/>
    <property type="project" value="UniProtKB-UniRule"/>
</dbReference>
<keyword evidence="1 7" id="KW-0963">Cytoplasm</keyword>
<evidence type="ECO:0000256" key="4">
    <source>
        <dbReference type="ARBA" id="ARBA00022777"/>
    </source>
</evidence>
<evidence type="ECO:0000313" key="9">
    <source>
        <dbReference type="EMBL" id="KWV51385.1"/>
    </source>
</evidence>
<dbReference type="NCBIfam" id="NF009073">
    <property type="entry name" value="PRK12408.1"/>
    <property type="match status" value="1"/>
</dbReference>
<accession>A0A109JM68</accession>
<dbReference type="SUPFAM" id="SSF53067">
    <property type="entry name" value="Actin-like ATPase domain"/>
    <property type="match status" value="1"/>
</dbReference>
<evidence type="ECO:0000256" key="2">
    <source>
        <dbReference type="ARBA" id="ARBA00022679"/>
    </source>
</evidence>
<dbReference type="GO" id="GO:0005829">
    <property type="term" value="C:cytosol"/>
    <property type="evidence" value="ECO:0007669"/>
    <property type="project" value="TreeGrafter"/>
</dbReference>
<organism evidence="9 10">
    <name type="scientific">Bradyrhizobium macuxiense</name>
    <dbReference type="NCBI Taxonomy" id="1755647"/>
    <lineage>
        <taxon>Bacteria</taxon>
        <taxon>Pseudomonadati</taxon>
        <taxon>Pseudomonadota</taxon>
        <taxon>Alphaproteobacteria</taxon>
        <taxon>Hyphomicrobiales</taxon>
        <taxon>Nitrobacteraceae</taxon>
        <taxon>Bradyrhizobium</taxon>
    </lineage>
</organism>
<evidence type="ECO:0000256" key="5">
    <source>
        <dbReference type="ARBA" id="ARBA00022840"/>
    </source>
</evidence>
<keyword evidence="6 7" id="KW-0324">Glycolysis</keyword>
<protein>
    <recommendedName>
        <fullName evidence="7">Glucokinase</fullName>
        <ecNumber evidence="7">2.7.1.2</ecNumber>
    </recommendedName>
    <alternativeName>
        <fullName evidence="7">Glucose kinase</fullName>
    </alternativeName>
</protein>
<evidence type="ECO:0000256" key="7">
    <source>
        <dbReference type="HAMAP-Rule" id="MF_00524"/>
    </source>
</evidence>